<evidence type="ECO:0000256" key="3">
    <source>
        <dbReference type="ARBA" id="ARBA00022676"/>
    </source>
</evidence>
<proteinExistence type="inferred from homology"/>
<dbReference type="STRING" id="763406.A0A1E3NRX4"/>
<keyword evidence="4" id="KW-0808">Transferase</keyword>
<evidence type="ECO:0000256" key="6">
    <source>
        <dbReference type="ARBA" id="ARBA00022968"/>
    </source>
</evidence>
<dbReference type="Pfam" id="PF12141">
    <property type="entry name" value="BMT"/>
    <property type="match status" value="1"/>
</dbReference>
<gene>
    <name evidence="11" type="ORF">PICMEDRAFT_70472</name>
</gene>
<evidence type="ECO:0000256" key="8">
    <source>
        <dbReference type="ARBA" id="ARBA00023136"/>
    </source>
</evidence>
<reference evidence="11 12" key="1">
    <citation type="journal article" date="2016" name="Proc. Natl. Acad. Sci. U.S.A.">
        <title>Comparative genomics of biotechnologically important yeasts.</title>
        <authorList>
            <person name="Riley R."/>
            <person name="Haridas S."/>
            <person name="Wolfe K.H."/>
            <person name="Lopes M.R."/>
            <person name="Hittinger C.T."/>
            <person name="Goeker M."/>
            <person name="Salamov A.A."/>
            <person name="Wisecaver J.H."/>
            <person name="Long T.M."/>
            <person name="Calvey C.H."/>
            <person name="Aerts A.L."/>
            <person name="Barry K.W."/>
            <person name="Choi C."/>
            <person name="Clum A."/>
            <person name="Coughlan A.Y."/>
            <person name="Deshpande S."/>
            <person name="Douglass A.P."/>
            <person name="Hanson S.J."/>
            <person name="Klenk H.-P."/>
            <person name="LaButti K.M."/>
            <person name="Lapidus A."/>
            <person name="Lindquist E.A."/>
            <person name="Lipzen A.M."/>
            <person name="Meier-Kolthoff J.P."/>
            <person name="Ohm R.A."/>
            <person name="Otillar R.P."/>
            <person name="Pangilinan J.L."/>
            <person name="Peng Y."/>
            <person name="Rokas A."/>
            <person name="Rosa C.A."/>
            <person name="Scheuner C."/>
            <person name="Sibirny A.A."/>
            <person name="Slot J.C."/>
            <person name="Stielow J.B."/>
            <person name="Sun H."/>
            <person name="Kurtzman C.P."/>
            <person name="Blackwell M."/>
            <person name="Grigoriev I.V."/>
            <person name="Jeffries T.W."/>
        </authorList>
    </citation>
    <scope>NUCLEOTIDE SEQUENCE [LARGE SCALE GENOMIC DNA]</scope>
    <source>
        <strain evidence="11 12">NRRL Y-2026</strain>
    </source>
</reference>
<keyword evidence="9" id="KW-0325">Glycoprotein</keyword>
<keyword evidence="12" id="KW-1185">Reference proteome</keyword>
<dbReference type="Proteomes" id="UP000094455">
    <property type="component" value="Unassembled WGS sequence"/>
</dbReference>
<keyword evidence="3" id="KW-0328">Glycosyltransferase</keyword>
<dbReference type="GO" id="GO:0000030">
    <property type="term" value="F:mannosyltransferase activity"/>
    <property type="evidence" value="ECO:0007669"/>
    <property type="project" value="InterPro"/>
</dbReference>
<dbReference type="RefSeq" id="XP_019019990.1">
    <property type="nucleotide sequence ID" value="XM_019163648.1"/>
</dbReference>
<keyword evidence="10" id="KW-0961">Cell wall biogenesis/degradation</keyword>
<sequence length="649" mass="73040">MLIVPAILKPTRFRKIHRYVLLLAVLTTVYVLWPVQQIERLSDNLSVKQKNDYIDSILNPDSEALYNPDSGPLKAEFNPDADSLDFPTVINRANLNKALNKMNMKPLEDGQQEIMAEKISVLSDVVTKRDFTPLESLDAFVGNLDTDKATDYYSDLTCDAIAYKPASKERIIEYTEPIPLEDDMVEIRRWLLNSHYAEVLKAVHPADDEGMLVSDMSHWYKKSGSSVWLPDEQLHLVASTVLYAPHGKAEPLASFIRLQLFDTEWKEVKGRRVRYSELSESEVDDVLREYSRSKEDRHLDRISFRFPSILSIPIDVKPGKGTLGPESPRVLYKDGEYHSEPVIIFNMLSGDKTNMFSVFPFRPPQGPNLLHPVVKFKNFGSNTLKTLKSDKNWIPFFDGLKIGDSKTSKGSMYFAYTLYPLVIFKCSLDTGKCSKVQDNMGFSKHAGESLANLRGGTSFAPVPRQIIQTLNDGDYQKRLQMWVGFPKFLIKAGRCGDIQRPTLTLLIKEDGVFRLELMTGPLEFGLAPARECSPSGEPSIISAHGISFWDVAATGVQESDGTIPYYNDYMGLIVGESDAKIELVVLKNVLNYAMGVYSHGKYMFGEYDLEGGVAPRTEKVCECVLASSMTYAFSLEDKSSRVLDKSIEN</sequence>
<protein>
    <submittedName>
        <fullName evidence="11">Uncharacterized protein</fullName>
    </submittedName>
</protein>
<keyword evidence="7" id="KW-1133">Transmembrane helix</keyword>
<dbReference type="OrthoDB" id="3631276at2759"/>
<organism evidence="11 12">
    <name type="scientific">Pichia membranifaciens NRRL Y-2026</name>
    <dbReference type="NCBI Taxonomy" id="763406"/>
    <lineage>
        <taxon>Eukaryota</taxon>
        <taxon>Fungi</taxon>
        <taxon>Dikarya</taxon>
        <taxon>Ascomycota</taxon>
        <taxon>Saccharomycotina</taxon>
        <taxon>Pichiomycetes</taxon>
        <taxon>Pichiales</taxon>
        <taxon>Pichiaceae</taxon>
        <taxon>Pichia</taxon>
    </lineage>
</organism>
<evidence type="ECO:0000313" key="11">
    <source>
        <dbReference type="EMBL" id="ODQ48877.1"/>
    </source>
</evidence>
<keyword evidence="8" id="KW-0472">Membrane</keyword>
<accession>A0A1E3NRX4</accession>
<keyword evidence="6" id="KW-0735">Signal-anchor</keyword>
<evidence type="ECO:0000256" key="4">
    <source>
        <dbReference type="ARBA" id="ARBA00022679"/>
    </source>
</evidence>
<evidence type="ECO:0000256" key="7">
    <source>
        <dbReference type="ARBA" id="ARBA00022989"/>
    </source>
</evidence>
<comment type="subcellular location">
    <subcellularLocation>
        <location evidence="1">Membrane</location>
        <topology evidence="1">Single-pass type II membrane protein</topology>
    </subcellularLocation>
</comment>
<keyword evidence="5" id="KW-0812">Transmembrane</keyword>
<dbReference type="GO" id="GO:0071555">
    <property type="term" value="P:cell wall organization"/>
    <property type="evidence" value="ECO:0007669"/>
    <property type="project" value="UniProtKB-KW"/>
</dbReference>
<evidence type="ECO:0000256" key="10">
    <source>
        <dbReference type="ARBA" id="ARBA00023316"/>
    </source>
</evidence>
<evidence type="ECO:0000313" key="12">
    <source>
        <dbReference type="Proteomes" id="UP000094455"/>
    </source>
</evidence>
<dbReference type="EMBL" id="KV454001">
    <property type="protein sequence ID" value="ODQ48877.1"/>
    <property type="molecule type" value="Genomic_DNA"/>
</dbReference>
<dbReference type="GeneID" id="30180335"/>
<evidence type="ECO:0000256" key="5">
    <source>
        <dbReference type="ARBA" id="ARBA00022692"/>
    </source>
</evidence>
<evidence type="ECO:0000256" key="9">
    <source>
        <dbReference type="ARBA" id="ARBA00023180"/>
    </source>
</evidence>
<dbReference type="InterPro" id="IPR021988">
    <property type="entry name" value="BMT1"/>
</dbReference>
<name>A0A1E3NRX4_9ASCO</name>
<dbReference type="AlphaFoldDB" id="A0A1E3NRX4"/>
<evidence type="ECO:0000256" key="2">
    <source>
        <dbReference type="ARBA" id="ARBA00009486"/>
    </source>
</evidence>
<dbReference type="GO" id="GO:0016020">
    <property type="term" value="C:membrane"/>
    <property type="evidence" value="ECO:0007669"/>
    <property type="project" value="UniProtKB-SubCell"/>
</dbReference>
<comment type="similarity">
    <text evidence="2">Belongs to the BMT family.</text>
</comment>
<evidence type="ECO:0000256" key="1">
    <source>
        <dbReference type="ARBA" id="ARBA00004606"/>
    </source>
</evidence>